<evidence type="ECO:0000259" key="2">
    <source>
        <dbReference type="Pfam" id="PF17921"/>
    </source>
</evidence>
<feature type="compositionally biased region" description="Polar residues" evidence="1">
    <location>
        <begin position="528"/>
        <end position="537"/>
    </location>
</feature>
<feature type="compositionally biased region" description="Basic residues" evidence="1">
    <location>
        <begin position="507"/>
        <end position="518"/>
    </location>
</feature>
<keyword evidence="4" id="KW-1185">Reference proteome</keyword>
<feature type="non-terminal residue" evidence="3">
    <location>
        <position position="568"/>
    </location>
</feature>
<feature type="domain" description="Integrase zinc-binding" evidence="2">
    <location>
        <begin position="321"/>
        <end position="352"/>
    </location>
</feature>
<sequence length="568" mass="62906">MPRAYQKAREYVQEHPEYYSFPKQKTLNKLPQVIVITNSLFNDEQIITSSAETTTGTKRAEQKRRGLTKTSVDNNFTESMNVTVPQEHFLANEKNKTRPIQLLSDKITARGIKAVAATGDTDGTIVRCGLEKAALHPAVRITGENVDLIVLLIAFARPRRKKKVVPEENRYLFTYVGMQNKWIKADVVIRKFALERKLNHPETIPITKDTYQTAKLSRLLAVFDQGKSGQYRGKSLDEIDLDDLNKHLNEEPEISLPSTNSGLAPSCNPCLNQFDKKAVQNHPEQFPDYCLRNDNLYRHFPPNSLKDEEASDPWNLCVASPFRTRVLHENHDTPTAGHLGITKTTNRIADRIAQPHKQDPGHLAQETGASRLDAGKLRKEHGRVRQRPRRGRCLAAVVQRYGTKTKRYLEGQSEGQAQEGGDCDLRMASESSGAIPRIKPAAPQAQKESGESVRGGAVPALSGAGATAAGDTPAAPPAPMEIESALAARRHAESSASEDSDDGFQKAGHRTRKRRRQAHSGERRSPVATVNQFSSLEVENMEDGALENAGPSTGRSRVPPIVLHLKDN</sequence>
<dbReference type="Proteomes" id="UP000801492">
    <property type="component" value="Unassembled WGS sequence"/>
</dbReference>
<dbReference type="AlphaFoldDB" id="A0A8K0G5Z9"/>
<dbReference type="OrthoDB" id="6782535at2759"/>
<gene>
    <name evidence="3" type="ORF">ILUMI_18864</name>
</gene>
<name>A0A8K0G5Z9_IGNLU</name>
<accession>A0A8K0G5Z9</accession>
<dbReference type="Gene3D" id="1.10.340.70">
    <property type="match status" value="1"/>
</dbReference>
<dbReference type="EMBL" id="VTPC01084153">
    <property type="protein sequence ID" value="KAF2887309.1"/>
    <property type="molecule type" value="Genomic_DNA"/>
</dbReference>
<feature type="compositionally biased region" description="Low complexity" evidence="1">
    <location>
        <begin position="457"/>
        <end position="473"/>
    </location>
</feature>
<evidence type="ECO:0000256" key="1">
    <source>
        <dbReference type="SAM" id="MobiDB-lite"/>
    </source>
</evidence>
<comment type="caution">
    <text evidence="3">The sequence shown here is derived from an EMBL/GenBank/DDBJ whole genome shotgun (WGS) entry which is preliminary data.</text>
</comment>
<dbReference type="Pfam" id="PF17921">
    <property type="entry name" value="Integrase_H2C2"/>
    <property type="match status" value="1"/>
</dbReference>
<dbReference type="InterPro" id="IPR041588">
    <property type="entry name" value="Integrase_H2C2"/>
</dbReference>
<evidence type="ECO:0000313" key="3">
    <source>
        <dbReference type="EMBL" id="KAF2887309.1"/>
    </source>
</evidence>
<proteinExistence type="predicted"/>
<evidence type="ECO:0000313" key="4">
    <source>
        <dbReference type="Proteomes" id="UP000801492"/>
    </source>
</evidence>
<feature type="region of interest" description="Disordered" evidence="1">
    <location>
        <begin position="434"/>
        <end position="568"/>
    </location>
</feature>
<protein>
    <recommendedName>
        <fullName evidence="2">Integrase zinc-binding domain-containing protein</fullName>
    </recommendedName>
</protein>
<organism evidence="3 4">
    <name type="scientific">Ignelater luminosus</name>
    <name type="common">Cucubano</name>
    <name type="synonym">Pyrophorus luminosus</name>
    <dbReference type="NCBI Taxonomy" id="2038154"/>
    <lineage>
        <taxon>Eukaryota</taxon>
        <taxon>Metazoa</taxon>
        <taxon>Ecdysozoa</taxon>
        <taxon>Arthropoda</taxon>
        <taxon>Hexapoda</taxon>
        <taxon>Insecta</taxon>
        <taxon>Pterygota</taxon>
        <taxon>Neoptera</taxon>
        <taxon>Endopterygota</taxon>
        <taxon>Coleoptera</taxon>
        <taxon>Polyphaga</taxon>
        <taxon>Elateriformia</taxon>
        <taxon>Elateroidea</taxon>
        <taxon>Elateridae</taxon>
        <taxon>Agrypninae</taxon>
        <taxon>Pyrophorini</taxon>
        <taxon>Ignelater</taxon>
    </lineage>
</organism>
<reference evidence="3" key="1">
    <citation type="submission" date="2019-08" db="EMBL/GenBank/DDBJ databases">
        <title>The genome of the North American firefly Photinus pyralis.</title>
        <authorList>
            <consortium name="Photinus pyralis genome working group"/>
            <person name="Fallon T.R."/>
            <person name="Sander Lower S.E."/>
            <person name="Weng J.-K."/>
        </authorList>
    </citation>
    <scope>NUCLEOTIDE SEQUENCE</scope>
    <source>
        <strain evidence="3">TRF0915ILg1</strain>
        <tissue evidence="3">Whole body</tissue>
    </source>
</reference>